<reference evidence="6" key="1">
    <citation type="submission" date="2025-08" db="UniProtKB">
        <authorList>
            <consortium name="Ensembl"/>
        </authorList>
    </citation>
    <scope>IDENTIFICATION</scope>
</reference>
<dbReference type="PANTHER" id="PTHR47187:SF1">
    <property type="entry name" value="NFATC2-INTERACTING PROTEIN"/>
    <property type="match status" value="1"/>
</dbReference>
<dbReference type="Gene3D" id="3.10.20.90">
    <property type="entry name" value="Phosphatidylinositol 3-kinase Catalytic Subunit, Chain A, domain 1"/>
    <property type="match status" value="2"/>
</dbReference>
<keyword evidence="2" id="KW-0539">Nucleus</keyword>
<comment type="subcellular location">
    <subcellularLocation>
        <location evidence="1">Nucleus</location>
    </subcellularLocation>
</comment>
<dbReference type="SUPFAM" id="SSF54236">
    <property type="entry name" value="Ubiquitin-like"/>
    <property type="match status" value="1"/>
</dbReference>
<evidence type="ECO:0000259" key="5">
    <source>
        <dbReference type="Pfam" id="PF11976"/>
    </source>
</evidence>
<dbReference type="GO" id="GO:0005634">
    <property type="term" value="C:nucleus"/>
    <property type="evidence" value="ECO:0007669"/>
    <property type="project" value="UniProtKB-SubCell"/>
</dbReference>
<sequence length="142" mass="15325">MAVLFQSTRLSEVLGRLAAILEVPPPRLLLLREELELPAGATVGQLGLGIADILGESHDLGGPDRTGPVHKLLMRGKKTTINFSLQIIRSAPLSSVFSQYLSRLPAGARRSVRFHFDGSKVAGSQTAAQLELEDGDIIEVWT</sequence>
<evidence type="ECO:0000256" key="3">
    <source>
        <dbReference type="ARBA" id="ARBA00039921"/>
    </source>
</evidence>
<evidence type="ECO:0000256" key="2">
    <source>
        <dbReference type="ARBA" id="ARBA00023242"/>
    </source>
</evidence>
<accession>A0A3B3UI93</accession>
<proteinExistence type="predicted"/>
<dbReference type="PANTHER" id="PTHR47187">
    <property type="entry name" value="NFATC2-INTERACTING PROTEIN"/>
    <property type="match status" value="1"/>
</dbReference>
<evidence type="ECO:0000313" key="7">
    <source>
        <dbReference type="Proteomes" id="UP000261500"/>
    </source>
</evidence>
<name>A0A3B3UI93_9TELE</name>
<dbReference type="Ensembl" id="ENSPLAT00000020163.1">
    <property type="protein sequence ID" value="ENSPLAP00000012461.1"/>
    <property type="gene ID" value="ENSPLAG00000015761.1"/>
</dbReference>
<evidence type="ECO:0000256" key="1">
    <source>
        <dbReference type="ARBA" id="ARBA00004123"/>
    </source>
</evidence>
<organism evidence="6 7">
    <name type="scientific">Poecilia latipinna</name>
    <name type="common">sailfin molly</name>
    <dbReference type="NCBI Taxonomy" id="48699"/>
    <lineage>
        <taxon>Eukaryota</taxon>
        <taxon>Metazoa</taxon>
        <taxon>Chordata</taxon>
        <taxon>Craniata</taxon>
        <taxon>Vertebrata</taxon>
        <taxon>Euteleostomi</taxon>
        <taxon>Actinopterygii</taxon>
        <taxon>Neopterygii</taxon>
        <taxon>Teleostei</taxon>
        <taxon>Neoteleostei</taxon>
        <taxon>Acanthomorphata</taxon>
        <taxon>Ovalentaria</taxon>
        <taxon>Atherinomorphae</taxon>
        <taxon>Cyprinodontiformes</taxon>
        <taxon>Poeciliidae</taxon>
        <taxon>Poeciliinae</taxon>
        <taxon>Poecilia</taxon>
    </lineage>
</organism>
<dbReference type="GO" id="GO:0045944">
    <property type="term" value="P:positive regulation of transcription by RNA polymerase II"/>
    <property type="evidence" value="ECO:0007669"/>
    <property type="project" value="TreeGrafter"/>
</dbReference>
<keyword evidence="7" id="KW-1185">Reference proteome</keyword>
<dbReference type="Proteomes" id="UP000261500">
    <property type="component" value="Unplaced"/>
</dbReference>
<evidence type="ECO:0000256" key="4">
    <source>
        <dbReference type="ARBA" id="ARBA00042764"/>
    </source>
</evidence>
<dbReference type="AlphaFoldDB" id="A0A3B3UI93"/>
<dbReference type="Pfam" id="PF11976">
    <property type="entry name" value="Rad60-SLD"/>
    <property type="match status" value="1"/>
</dbReference>
<protein>
    <recommendedName>
        <fullName evidence="3">NFATC2-interacting protein</fullName>
    </recommendedName>
    <alternativeName>
        <fullName evidence="4">Nuclear factor of activated T-cells, cytoplasmic 2-interacting protein</fullName>
    </alternativeName>
</protein>
<evidence type="ECO:0000313" key="6">
    <source>
        <dbReference type="Ensembl" id="ENSPLAP00000012461.1"/>
    </source>
</evidence>
<dbReference type="STRING" id="48699.ENSPLAP00000012461"/>
<dbReference type="InterPro" id="IPR022617">
    <property type="entry name" value="Rad60/SUMO-like_dom"/>
</dbReference>
<feature type="domain" description="Rad60/SUMO-like" evidence="5">
    <location>
        <begin position="71"/>
        <end position="140"/>
    </location>
</feature>
<dbReference type="InterPro" id="IPR029071">
    <property type="entry name" value="Ubiquitin-like_domsf"/>
</dbReference>
<dbReference type="GeneTree" id="ENSGT00960000186816"/>
<dbReference type="InterPro" id="IPR052324">
    <property type="entry name" value="NFATC2-Int_DNA_Repair"/>
</dbReference>
<reference evidence="6" key="2">
    <citation type="submission" date="2025-09" db="UniProtKB">
        <authorList>
            <consortium name="Ensembl"/>
        </authorList>
    </citation>
    <scope>IDENTIFICATION</scope>
</reference>